<dbReference type="InterPro" id="IPR014729">
    <property type="entry name" value="Rossmann-like_a/b/a_fold"/>
</dbReference>
<reference evidence="9" key="1">
    <citation type="journal article" date="2020" name="mSystems">
        <title>Genome- and Community-Level Interaction Insights into Carbon Utilization and Element Cycling Functions of Hydrothermarchaeota in Hydrothermal Sediment.</title>
        <authorList>
            <person name="Zhou Z."/>
            <person name="Liu Y."/>
            <person name="Xu W."/>
            <person name="Pan J."/>
            <person name="Luo Z.H."/>
            <person name="Li M."/>
        </authorList>
    </citation>
    <scope>NUCLEOTIDE SEQUENCE [LARGE SCALE GENOMIC DNA]</scope>
    <source>
        <strain evidence="9">HyVt-456</strain>
    </source>
</reference>
<comment type="catalytic activity">
    <reaction evidence="7">
        <text>D-glycero-beta-D-manno-heptose 1-phosphate + ATP + H(+) = ADP-D-glycero-beta-D-manno-heptose + diphosphate</text>
        <dbReference type="Rhea" id="RHEA:27465"/>
        <dbReference type="ChEBI" id="CHEBI:15378"/>
        <dbReference type="ChEBI" id="CHEBI:30616"/>
        <dbReference type="ChEBI" id="CHEBI:33019"/>
        <dbReference type="ChEBI" id="CHEBI:59967"/>
        <dbReference type="ChEBI" id="CHEBI:61593"/>
        <dbReference type="EC" id="2.7.7.70"/>
    </reaction>
</comment>
<evidence type="ECO:0000256" key="4">
    <source>
        <dbReference type="ARBA" id="ARBA00022741"/>
    </source>
</evidence>
<evidence type="ECO:0000313" key="9">
    <source>
        <dbReference type="EMBL" id="HED10984.1"/>
    </source>
</evidence>
<evidence type="ECO:0000256" key="3">
    <source>
        <dbReference type="ARBA" id="ARBA00022695"/>
    </source>
</evidence>
<dbReference type="EC" id="2.7.7.70" evidence="1"/>
<proteinExistence type="predicted"/>
<dbReference type="GO" id="GO:0016779">
    <property type="term" value="F:nucleotidyltransferase activity"/>
    <property type="evidence" value="ECO:0007669"/>
    <property type="project" value="UniProtKB-KW"/>
</dbReference>
<dbReference type="GO" id="GO:0005524">
    <property type="term" value="F:ATP binding"/>
    <property type="evidence" value="ECO:0007669"/>
    <property type="project" value="UniProtKB-KW"/>
</dbReference>
<dbReference type="GO" id="GO:0005975">
    <property type="term" value="P:carbohydrate metabolic process"/>
    <property type="evidence" value="ECO:0007669"/>
    <property type="project" value="InterPro"/>
</dbReference>
<accession>A0A7V1LMX2</accession>
<evidence type="ECO:0000256" key="5">
    <source>
        <dbReference type="ARBA" id="ARBA00022840"/>
    </source>
</evidence>
<feature type="domain" description="Cytidyltransferase-like" evidence="8">
    <location>
        <begin position="28"/>
        <end position="135"/>
    </location>
</feature>
<sequence>MHVIIPMDEIASYLKRMREEHQGLSIAFTNGCFDILHRGHVAYLEKARQLADILVLGLNSDPSVRRLKGEKRPYINQDDRSFILSRLEMVDVVTVFDEDTPIDLIRAVRPDVLVKGGDYTPETVVGRDFVESYGGKVAIIPFIEGRSTTNIINKIKTL</sequence>
<comment type="caution">
    <text evidence="9">The sequence shown here is derived from an EMBL/GenBank/DDBJ whole genome shotgun (WGS) entry which is preliminary data.</text>
</comment>
<dbReference type="PANTHER" id="PTHR43793:SF2">
    <property type="entry name" value="BIFUNCTIONAL PROTEIN HLDE"/>
    <property type="match status" value="1"/>
</dbReference>
<keyword evidence="3 9" id="KW-0548">Nucleotidyltransferase</keyword>
<dbReference type="Proteomes" id="UP000886005">
    <property type="component" value="Unassembled WGS sequence"/>
</dbReference>
<dbReference type="InterPro" id="IPR011914">
    <property type="entry name" value="RfaE_dom_II"/>
</dbReference>
<name>A0A7V1LMX2_CALAY</name>
<dbReference type="InterPro" id="IPR050385">
    <property type="entry name" value="Archaeal_FAD_synthase"/>
</dbReference>
<dbReference type="PANTHER" id="PTHR43793">
    <property type="entry name" value="FAD SYNTHASE"/>
    <property type="match status" value="1"/>
</dbReference>
<dbReference type="EMBL" id="DRLD01000273">
    <property type="protein sequence ID" value="HED10984.1"/>
    <property type="molecule type" value="Genomic_DNA"/>
</dbReference>
<dbReference type="SUPFAM" id="SSF52374">
    <property type="entry name" value="Nucleotidylyl transferase"/>
    <property type="match status" value="1"/>
</dbReference>
<keyword evidence="6" id="KW-0119">Carbohydrate metabolism</keyword>
<evidence type="ECO:0000256" key="2">
    <source>
        <dbReference type="ARBA" id="ARBA00022679"/>
    </source>
</evidence>
<protein>
    <recommendedName>
        <fullName evidence="1">D-glycero-beta-D-manno-heptose 1-phosphate adenylyltransferase</fullName>
        <ecNumber evidence="1">2.7.7.70</ecNumber>
    </recommendedName>
</protein>
<keyword evidence="2" id="KW-0808">Transferase</keyword>
<dbReference type="AlphaFoldDB" id="A0A7V1LMX2"/>
<evidence type="ECO:0000256" key="1">
    <source>
        <dbReference type="ARBA" id="ARBA00012519"/>
    </source>
</evidence>
<keyword evidence="4" id="KW-0547">Nucleotide-binding</keyword>
<dbReference type="GO" id="GO:0016773">
    <property type="term" value="F:phosphotransferase activity, alcohol group as acceptor"/>
    <property type="evidence" value="ECO:0007669"/>
    <property type="project" value="InterPro"/>
</dbReference>
<evidence type="ECO:0000256" key="7">
    <source>
        <dbReference type="ARBA" id="ARBA00047428"/>
    </source>
</evidence>
<organism evidence="9">
    <name type="scientific">Caldithrix abyssi</name>
    <dbReference type="NCBI Taxonomy" id="187145"/>
    <lineage>
        <taxon>Bacteria</taxon>
        <taxon>Pseudomonadati</taxon>
        <taxon>Calditrichota</taxon>
        <taxon>Calditrichia</taxon>
        <taxon>Calditrichales</taxon>
        <taxon>Calditrichaceae</taxon>
        <taxon>Caldithrix</taxon>
    </lineage>
</organism>
<gene>
    <name evidence="9" type="primary">rfaE2</name>
    <name evidence="9" type="ORF">ENJ10_09870</name>
</gene>
<keyword evidence="5" id="KW-0067">ATP-binding</keyword>
<evidence type="ECO:0000256" key="6">
    <source>
        <dbReference type="ARBA" id="ARBA00023277"/>
    </source>
</evidence>
<dbReference type="NCBIfam" id="TIGR02199">
    <property type="entry name" value="rfaE_dom_II"/>
    <property type="match status" value="1"/>
</dbReference>
<dbReference type="NCBIfam" id="TIGR00125">
    <property type="entry name" value="cyt_tran_rel"/>
    <property type="match status" value="1"/>
</dbReference>
<dbReference type="InterPro" id="IPR004821">
    <property type="entry name" value="Cyt_trans-like"/>
</dbReference>
<dbReference type="Pfam" id="PF01467">
    <property type="entry name" value="CTP_transf_like"/>
    <property type="match status" value="1"/>
</dbReference>
<dbReference type="Gene3D" id="3.40.50.620">
    <property type="entry name" value="HUPs"/>
    <property type="match status" value="1"/>
</dbReference>
<evidence type="ECO:0000259" key="8">
    <source>
        <dbReference type="Pfam" id="PF01467"/>
    </source>
</evidence>